<evidence type="ECO:0000259" key="8">
    <source>
        <dbReference type="Pfam" id="PF00408"/>
    </source>
</evidence>
<evidence type="ECO:0000256" key="3">
    <source>
        <dbReference type="ARBA" id="ARBA00022553"/>
    </source>
</evidence>
<protein>
    <submittedName>
        <fullName evidence="12">Phosphomannomutase/phosphoglucomutase</fullName>
    </submittedName>
</protein>
<feature type="domain" description="Alpha-D-phosphohexomutase C-terminal" evidence="8">
    <location>
        <begin position="435"/>
        <end position="480"/>
    </location>
</feature>
<accession>A0A2U2RH20</accession>
<evidence type="ECO:0000259" key="10">
    <source>
        <dbReference type="Pfam" id="PF02879"/>
    </source>
</evidence>
<feature type="domain" description="Alpha-D-phosphohexomutase alpha/beta/alpha" evidence="11">
    <location>
        <begin position="266"/>
        <end position="372"/>
    </location>
</feature>
<dbReference type="PRINTS" id="PR00509">
    <property type="entry name" value="PGMPMM"/>
</dbReference>
<dbReference type="AlphaFoldDB" id="A0A2U2RH20"/>
<reference evidence="12 13" key="1">
    <citation type="submission" date="2018-05" db="EMBL/GenBank/DDBJ databases">
        <title>Brachybacterium sp. M1HQ-2T, whole genome shotgun sequence.</title>
        <authorList>
            <person name="Tuo L."/>
        </authorList>
    </citation>
    <scope>NUCLEOTIDE SEQUENCE [LARGE SCALE GENOMIC DNA]</scope>
    <source>
        <strain evidence="12 13">M1HQ-2</strain>
    </source>
</reference>
<dbReference type="Gene3D" id="3.30.310.50">
    <property type="entry name" value="Alpha-D-phosphohexomutase, C-terminal domain"/>
    <property type="match status" value="1"/>
</dbReference>
<name>A0A2U2RH20_9MICO</name>
<gene>
    <name evidence="12" type="ORF">DEO23_13785</name>
</gene>
<dbReference type="Pfam" id="PF00408">
    <property type="entry name" value="PGM_PMM_IV"/>
    <property type="match status" value="1"/>
</dbReference>
<dbReference type="GO" id="GO:0005975">
    <property type="term" value="P:carbohydrate metabolic process"/>
    <property type="evidence" value="ECO:0007669"/>
    <property type="project" value="InterPro"/>
</dbReference>
<evidence type="ECO:0000256" key="6">
    <source>
        <dbReference type="ARBA" id="ARBA00023235"/>
    </source>
</evidence>
<dbReference type="RefSeq" id="WP_109276611.1">
    <property type="nucleotide sequence ID" value="NZ_QFKX01000006.1"/>
</dbReference>
<dbReference type="Proteomes" id="UP000245590">
    <property type="component" value="Unassembled WGS sequence"/>
</dbReference>
<dbReference type="Gene3D" id="3.40.120.10">
    <property type="entry name" value="Alpha-D-Glucose-1,6-Bisphosphate, subunit A, domain 3"/>
    <property type="match status" value="3"/>
</dbReference>
<dbReference type="GO" id="GO:0016868">
    <property type="term" value="F:intramolecular phosphotransferase activity"/>
    <property type="evidence" value="ECO:0007669"/>
    <property type="project" value="InterPro"/>
</dbReference>
<proteinExistence type="inferred from homology"/>
<dbReference type="Pfam" id="PF02879">
    <property type="entry name" value="PGM_PMM_II"/>
    <property type="match status" value="1"/>
</dbReference>
<evidence type="ECO:0000256" key="1">
    <source>
        <dbReference type="ARBA" id="ARBA00001946"/>
    </source>
</evidence>
<feature type="domain" description="Alpha-D-phosphohexomutase alpha/beta/alpha" evidence="9">
    <location>
        <begin position="11"/>
        <end position="121"/>
    </location>
</feature>
<comment type="cofactor">
    <cofactor evidence="1">
        <name>Mg(2+)</name>
        <dbReference type="ChEBI" id="CHEBI:18420"/>
    </cofactor>
</comment>
<keyword evidence="13" id="KW-1185">Reference proteome</keyword>
<evidence type="ECO:0000256" key="7">
    <source>
        <dbReference type="SAM" id="MobiDB-lite"/>
    </source>
</evidence>
<dbReference type="SUPFAM" id="SSF158997">
    <property type="entry name" value="Trm112p-like"/>
    <property type="match status" value="1"/>
</dbReference>
<dbReference type="InterPro" id="IPR005841">
    <property type="entry name" value="Alpha-D-phosphohexomutase_SF"/>
</dbReference>
<sequence length="583" mass="60691">MSPDLRGIVLANDVRGVAGEQLDEQVARAFGAAFADSLEVKDLILAHDMRDSSPALARAFADGAARRGARVGLAGLCATDELYCASGLYRAAGAMITASHNPAPYNGIKFCLPGARPVGRDSGLEALRVRAEELLGEGEIPEVPGGHQEELDCLEDYIAILLHLVGIPARRPLRVVVDAGNGMAGLTVPALAERVPTLELIGLHLDLDGSFPHHPADPTDPENLVELSAAVREHGADVGLAFDGDADRCVVVDETGAPVPPSALTALIALAEIDRARAAGDQRPAVVANVVTSRHVRETVESAGGRYVRTPVGHSYIKAVMADEHAVVGGEHSAHYYFRDFFNADSGLLAALHVLAALAGGDRPMSELVAAHSPYAASGEKDLRVADAQAARDTVRAAFEGRRGTEIDELDGLTVTHWGDTGAATTGDAGTAIGTGDADDAVAAGHWWFSLRSSNTEPLLRLNVEAAEGTTMRAVRTEVLALLGEGTGTAEQAEHDAASRSTTAADGGAAQPSRPASAGSTEDALELPSWLREALRCPRCGASLVHDAEQLICADDPSHVFEVRGGVPVLVPEGEVPGAESHG</sequence>
<dbReference type="InterPro" id="IPR036900">
    <property type="entry name" value="A-D-PHexomutase_C_sf"/>
</dbReference>
<dbReference type="SUPFAM" id="SSF53738">
    <property type="entry name" value="Phosphoglucomutase, first 3 domains"/>
    <property type="match status" value="3"/>
</dbReference>
<comment type="similarity">
    <text evidence="2">Belongs to the phosphohexose mutase family.</text>
</comment>
<comment type="caution">
    <text evidence="12">The sequence shown here is derived from an EMBL/GenBank/DDBJ whole genome shotgun (WGS) entry which is preliminary data.</text>
</comment>
<evidence type="ECO:0000313" key="12">
    <source>
        <dbReference type="EMBL" id="PWH05150.1"/>
    </source>
</evidence>
<dbReference type="GO" id="GO:0046872">
    <property type="term" value="F:metal ion binding"/>
    <property type="evidence" value="ECO:0007669"/>
    <property type="project" value="UniProtKB-KW"/>
</dbReference>
<evidence type="ECO:0000256" key="2">
    <source>
        <dbReference type="ARBA" id="ARBA00010231"/>
    </source>
</evidence>
<keyword evidence="6" id="KW-0413">Isomerase</keyword>
<dbReference type="SUPFAM" id="SSF55957">
    <property type="entry name" value="Phosphoglucomutase, C-terminal domain"/>
    <property type="match status" value="1"/>
</dbReference>
<keyword evidence="3" id="KW-0597">Phosphoprotein</keyword>
<dbReference type="CDD" id="cd03089">
    <property type="entry name" value="PMM_PGM"/>
    <property type="match status" value="1"/>
</dbReference>
<keyword evidence="5" id="KW-0460">Magnesium</keyword>
<dbReference type="PANTHER" id="PTHR43771">
    <property type="entry name" value="PHOSPHOMANNOMUTASE"/>
    <property type="match status" value="1"/>
</dbReference>
<dbReference type="InterPro" id="IPR005844">
    <property type="entry name" value="A-D-PHexomutase_a/b/a-I"/>
</dbReference>
<evidence type="ECO:0000313" key="13">
    <source>
        <dbReference type="Proteomes" id="UP000245590"/>
    </source>
</evidence>
<organism evidence="12 13">
    <name type="scientific">Brachybacterium endophyticum</name>
    <dbReference type="NCBI Taxonomy" id="2182385"/>
    <lineage>
        <taxon>Bacteria</taxon>
        <taxon>Bacillati</taxon>
        <taxon>Actinomycetota</taxon>
        <taxon>Actinomycetes</taxon>
        <taxon>Micrococcales</taxon>
        <taxon>Dermabacteraceae</taxon>
        <taxon>Brachybacterium</taxon>
    </lineage>
</organism>
<dbReference type="Pfam" id="PF02880">
    <property type="entry name" value="PGM_PMM_III"/>
    <property type="match status" value="1"/>
</dbReference>
<evidence type="ECO:0000259" key="9">
    <source>
        <dbReference type="Pfam" id="PF02878"/>
    </source>
</evidence>
<feature type="domain" description="Alpha-D-phosphohexomutase alpha/beta/alpha" evidence="10">
    <location>
        <begin position="156"/>
        <end position="256"/>
    </location>
</feature>
<dbReference type="PANTHER" id="PTHR43771:SF1">
    <property type="entry name" value="PHOSPHOMANNOMUTASE"/>
    <property type="match status" value="1"/>
</dbReference>
<dbReference type="Pfam" id="PF02878">
    <property type="entry name" value="PGM_PMM_I"/>
    <property type="match status" value="1"/>
</dbReference>
<dbReference type="InterPro" id="IPR005843">
    <property type="entry name" value="A-D-PHexomutase_C"/>
</dbReference>
<evidence type="ECO:0000259" key="11">
    <source>
        <dbReference type="Pfam" id="PF02880"/>
    </source>
</evidence>
<feature type="region of interest" description="Disordered" evidence="7">
    <location>
        <begin position="489"/>
        <end position="525"/>
    </location>
</feature>
<keyword evidence="4" id="KW-0479">Metal-binding</keyword>
<dbReference type="InterPro" id="IPR005846">
    <property type="entry name" value="A-D-PHexomutase_a/b/a-III"/>
</dbReference>
<dbReference type="OrthoDB" id="9803322at2"/>
<evidence type="ECO:0000256" key="4">
    <source>
        <dbReference type="ARBA" id="ARBA00022723"/>
    </source>
</evidence>
<dbReference type="InterPro" id="IPR016055">
    <property type="entry name" value="A-D-PHexomutase_a/b/a-I/II/III"/>
</dbReference>
<evidence type="ECO:0000256" key="5">
    <source>
        <dbReference type="ARBA" id="ARBA00022842"/>
    </source>
</evidence>
<dbReference type="EMBL" id="QFKX01000006">
    <property type="protein sequence ID" value="PWH05150.1"/>
    <property type="molecule type" value="Genomic_DNA"/>
</dbReference>
<dbReference type="Gene3D" id="2.20.25.10">
    <property type="match status" value="1"/>
</dbReference>
<dbReference type="InterPro" id="IPR005845">
    <property type="entry name" value="A-D-PHexomutase_a/b/a-II"/>
</dbReference>